<evidence type="ECO:0000313" key="3">
    <source>
        <dbReference type="EMBL" id="SMF83264.1"/>
    </source>
</evidence>
<dbReference type="InterPro" id="IPR033469">
    <property type="entry name" value="CYTH-like_dom_sf"/>
</dbReference>
<dbReference type="PANTHER" id="PTHR39569">
    <property type="entry name" value="INORGANIC TRIPHOSPHATASE"/>
    <property type="match status" value="1"/>
</dbReference>
<proteinExistence type="predicted"/>
<gene>
    <name evidence="3" type="ORF">SAMN05428998_1497</name>
</gene>
<accession>A0A1Y6CQE0</accession>
<dbReference type="SUPFAM" id="SSF55154">
    <property type="entry name" value="CYTH-like phosphatases"/>
    <property type="match status" value="1"/>
</dbReference>
<evidence type="ECO:0000259" key="1">
    <source>
        <dbReference type="PROSITE" id="PS51707"/>
    </source>
</evidence>
<dbReference type="RefSeq" id="WP_085127092.1">
    <property type="nucleotide sequence ID" value="NZ_FWZX01000049.1"/>
</dbReference>
<dbReference type="Proteomes" id="UP000192917">
    <property type="component" value="Unassembled WGS sequence"/>
</dbReference>
<dbReference type="InterPro" id="IPR039013">
    <property type="entry name" value="YgiF"/>
</dbReference>
<dbReference type="AlphaFoldDB" id="A0A1Y6CQE0"/>
<dbReference type="InterPro" id="IPR007899">
    <property type="entry name" value="CHAD_dom"/>
</dbReference>
<dbReference type="PROSITE" id="PS51707">
    <property type="entry name" value="CYTH"/>
    <property type="match status" value="1"/>
</dbReference>
<dbReference type="STRING" id="560819.SAMN05428998_1497"/>
<dbReference type="InterPro" id="IPR038186">
    <property type="entry name" value="CHAD_dom_sf"/>
</dbReference>
<reference evidence="3 4" key="1">
    <citation type="submission" date="2017-04" db="EMBL/GenBank/DDBJ databases">
        <authorList>
            <person name="Afonso C.L."/>
            <person name="Miller P.J."/>
            <person name="Scott M.A."/>
            <person name="Spackman E."/>
            <person name="Goraichik I."/>
            <person name="Dimitrov K.M."/>
            <person name="Suarez D.L."/>
            <person name="Swayne D.E."/>
        </authorList>
    </citation>
    <scope>NUCLEOTIDE SEQUENCE [LARGE SCALE GENOMIC DNA]</scope>
    <source>
        <strain evidence="3 4">USBA 355</strain>
    </source>
</reference>
<feature type="domain" description="CHAD" evidence="2">
    <location>
        <begin position="238"/>
        <end position="528"/>
    </location>
</feature>
<dbReference type="CDD" id="cd07756">
    <property type="entry name" value="CYTH-like_Pase_CHAD"/>
    <property type="match status" value="1"/>
</dbReference>
<dbReference type="PANTHER" id="PTHR39569:SF1">
    <property type="entry name" value="INORGANIC TRIPHOSPHATASE"/>
    <property type="match status" value="1"/>
</dbReference>
<organism evidence="3 4">
    <name type="scientific">Tistlia consotensis USBA 355</name>
    <dbReference type="NCBI Taxonomy" id="560819"/>
    <lineage>
        <taxon>Bacteria</taxon>
        <taxon>Pseudomonadati</taxon>
        <taxon>Pseudomonadota</taxon>
        <taxon>Alphaproteobacteria</taxon>
        <taxon>Rhodospirillales</taxon>
        <taxon>Rhodovibrionaceae</taxon>
        <taxon>Tistlia</taxon>
    </lineage>
</organism>
<feature type="domain" description="CYTH" evidence="1">
    <location>
        <begin position="2"/>
        <end position="223"/>
    </location>
</feature>
<name>A0A1Y6CQE0_9PROT</name>
<protein>
    <submittedName>
        <fullName evidence="3">Inorganic triphosphatase YgiF, contains CYTH and CHAD domains</fullName>
    </submittedName>
</protein>
<dbReference type="Pfam" id="PF05235">
    <property type="entry name" value="CHAD"/>
    <property type="match status" value="1"/>
</dbReference>
<dbReference type="Gene3D" id="2.40.320.10">
    <property type="entry name" value="Hypothetical Protein Pfu-838710-001"/>
    <property type="match status" value="1"/>
</dbReference>
<dbReference type="SMART" id="SM01118">
    <property type="entry name" value="CYTH"/>
    <property type="match status" value="1"/>
</dbReference>
<dbReference type="EMBL" id="FWZX01000049">
    <property type="protein sequence ID" value="SMF83264.1"/>
    <property type="molecule type" value="Genomic_DNA"/>
</dbReference>
<dbReference type="Pfam" id="PF01928">
    <property type="entry name" value="CYTH"/>
    <property type="match status" value="1"/>
</dbReference>
<dbReference type="PROSITE" id="PS51708">
    <property type="entry name" value="CHAD"/>
    <property type="match status" value="1"/>
</dbReference>
<evidence type="ECO:0000259" key="2">
    <source>
        <dbReference type="PROSITE" id="PS51708"/>
    </source>
</evidence>
<sequence length="535" mass="59731">MADEIELKLSLPPAQLEKLRRHPFVRMIAQGRAKRRRLVGTYFDSEDFLLRDRRMALRLRDVGQQRLQTLKIAPASYAALLAGRGLGGGRAPAASPATVQHLIEYETVTESDGPDIGLIEDEALRDFFRDERLAERLEPVFSTDIDRRTLLLRHADAEIELALDIGEIHAGGRSEAVSEAELELKSGPPARLYELALLLSEQLPFRLEARSKAERGYALYEQLAPTPNRGRKPELQPGMTVSEAFALLAGACLEQMRGNESAVLAGADPEGVHQLRVALRRLRALVSLMKTVLAPDAAAFLKEELRWLQQSLGPARDWDVFGIGTLKPLARRLPNEPSLGGLEKAVEAARAQAYRDAQAALADVRYSRLLLRLALWLQEGGWHRRPEFGEPDPAGRPITELADALLSRRDKALRRTARKRKGRSEAELHEVRIAAKKLRYAVEFFRGLYGSKAVKRHLVRLVALQDTLGTLNDAVVGHRLIDELEAAGAQDRKRAFEPYAAGLVIGWQAARIEADLGHFAAAWDDYRKARPFWGR</sequence>
<dbReference type="GO" id="GO:0050355">
    <property type="term" value="F:inorganic triphosphate phosphatase activity"/>
    <property type="evidence" value="ECO:0007669"/>
    <property type="project" value="InterPro"/>
</dbReference>
<dbReference type="Gene3D" id="1.40.20.10">
    <property type="entry name" value="CHAD domain"/>
    <property type="match status" value="1"/>
</dbReference>
<evidence type="ECO:0000313" key="4">
    <source>
        <dbReference type="Proteomes" id="UP000192917"/>
    </source>
</evidence>
<dbReference type="SMART" id="SM00880">
    <property type="entry name" value="CHAD"/>
    <property type="match status" value="1"/>
</dbReference>
<dbReference type="InterPro" id="IPR023577">
    <property type="entry name" value="CYTH_domain"/>
</dbReference>
<keyword evidence="4" id="KW-1185">Reference proteome</keyword>
<dbReference type="GO" id="GO:0046872">
    <property type="term" value="F:metal ion binding"/>
    <property type="evidence" value="ECO:0007669"/>
    <property type="project" value="TreeGrafter"/>
</dbReference>